<evidence type="ECO:0000313" key="3">
    <source>
        <dbReference type="EMBL" id="KAF9075985.1"/>
    </source>
</evidence>
<evidence type="ECO:0000256" key="1">
    <source>
        <dbReference type="ARBA" id="ARBA00022857"/>
    </source>
</evidence>
<dbReference type="InterPro" id="IPR020904">
    <property type="entry name" value="Sc_DH/Rdtase_CS"/>
</dbReference>
<dbReference type="EMBL" id="JADNRY010000008">
    <property type="protein sequence ID" value="KAF9075985.1"/>
    <property type="molecule type" value="Genomic_DNA"/>
</dbReference>
<dbReference type="PRINTS" id="PR00080">
    <property type="entry name" value="SDRFAMILY"/>
</dbReference>
<reference evidence="3" key="1">
    <citation type="submission" date="2020-11" db="EMBL/GenBank/DDBJ databases">
        <authorList>
            <consortium name="DOE Joint Genome Institute"/>
            <person name="Ahrendt S."/>
            <person name="Riley R."/>
            <person name="Andreopoulos W."/>
            <person name="Labutti K."/>
            <person name="Pangilinan J."/>
            <person name="Ruiz-Duenas F.J."/>
            <person name="Barrasa J.M."/>
            <person name="Sanchez-Garcia M."/>
            <person name="Camarero S."/>
            <person name="Miyauchi S."/>
            <person name="Serrano A."/>
            <person name="Linde D."/>
            <person name="Babiker R."/>
            <person name="Drula E."/>
            <person name="Ayuso-Fernandez I."/>
            <person name="Pacheco R."/>
            <person name="Padilla G."/>
            <person name="Ferreira P."/>
            <person name="Barriuso J."/>
            <person name="Kellner H."/>
            <person name="Castanera R."/>
            <person name="Alfaro M."/>
            <person name="Ramirez L."/>
            <person name="Pisabarro A.G."/>
            <person name="Kuo A."/>
            <person name="Tritt A."/>
            <person name="Lipzen A."/>
            <person name="He G."/>
            <person name="Yan M."/>
            <person name="Ng V."/>
            <person name="Cullen D."/>
            <person name="Martin F."/>
            <person name="Rosso M.-N."/>
            <person name="Henrissat B."/>
            <person name="Hibbett D."/>
            <person name="Martinez A.T."/>
            <person name="Grigoriev I.V."/>
        </authorList>
    </citation>
    <scope>NUCLEOTIDE SEQUENCE</scope>
    <source>
        <strain evidence="3">AH 40177</strain>
    </source>
</reference>
<dbReference type="PRINTS" id="PR00081">
    <property type="entry name" value="GDHRDH"/>
</dbReference>
<name>A0A9P5Q935_9AGAR</name>
<dbReference type="PANTHER" id="PTHR43639:SF5">
    <property type="entry name" value="OXIDOREDUCTASE, SHORT-CHAIN DEHYDROGENASE_REDUCTASE FAMILY (AFU_ORTHOLOGUE AFUA_6G09140)"/>
    <property type="match status" value="1"/>
</dbReference>
<dbReference type="Pfam" id="PF13561">
    <property type="entry name" value="adh_short_C2"/>
    <property type="match status" value="1"/>
</dbReference>
<gene>
    <name evidence="3" type="ORF">BDP27DRAFT_969941</name>
</gene>
<keyword evidence="4" id="KW-1185">Reference proteome</keyword>
<dbReference type="Gene3D" id="3.40.50.720">
    <property type="entry name" value="NAD(P)-binding Rossmann-like Domain"/>
    <property type="match status" value="1"/>
</dbReference>
<keyword evidence="2" id="KW-0560">Oxidoreductase</keyword>
<protein>
    <submittedName>
        <fullName evidence="3">Oxidoreductase</fullName>
    </submittedName>
</protein>
<sequence length="248" mass="26280">MSNIVKVALVTGGAAGFGLAIADTFISKGYHVTVVDISLESDSQSEDGKRWLLKGDVSKRGDWESAVSKTVMKWGRLDVVVNNAGINMTGKDTHAVDEAFYDRLFDVNLKSVYHSISVVAPIFINQKSGVFIHIASVGALRPVPKITYYCATKAAIIAISKSIALEYAAHGIRSVAIAPSIGNTGMMQINLGDGVALTEENIKPHIANIPLGRACEPSDVAATVAFLASDEANYLTGNVVEVDGGRCI</sequence>
<accession>A0A9P5Q935</accession>
<evidence type="ECO:0000313" key="4">
    <source>
        <dbReference type="Proteomes" id="UP000772434"/>
    </source>
</evidence>
<dbReference type="SUPFAM" id="SSF51735">
    <property type="entry name" value="NAD(P)-binding Rossmann-fold domains"/>
    <property type="match status" value="1"/>
</dbReference>
<organism evidence="3 4">
    <name type="scientific">Rhodocollybia butyracea</name>
    <dbReference type="NCBI Taxonomy" id="206335"/>
    <lineage>
        <taxon>Eukaryota</taxon>
        <taxon>Fungi</taxon>
        <taxon>Dikarya</taxon>
        <taxon>Basidiomycota</taxon>
        <taxon>Agaricomycotina</taxon>
        <taxon>Agaricomycetes</taxon>
        <taxon>Agaricomycetidae</taxon>
        <taxon>Agaricales</taxon>
        <taxon>Marasmiineae</taxon>
        <taxon>Omphalotaceae</taxon>
        <taxon>Rhodocollybia</taxon>
    </lineage>
</organism>
<dbReference type="AlphaFoldDB" id="A0A9P5Q935"/>
<dbReference type="GO" id="GO:0016491">
    <property type="term" value="F:oxidoreductase activity"/>
    <property type="evidence" value="ECO:0007669"/>
    <property type="project" value="UniProtKB-KW"/>
</dbReference>
<proteinExistence type="predicted"/>
<dbReference type="Proteomes" id="UP000772434">
    <property type="component" value="Unassembled WGS sequence"/>
</dbReference>
<dbReference type="FunFam" id="3.40.50.720:FF:000084">
    <property type="entry name" value="Short-chain dehydrogenase reductase"/>
    <property type="match status" value="1"/>
</dbReference>
<dbReference type="InterPro" id="IPR002347">
    <property type="entry name" value="SDR_fam"/>
</dbReference>
<dbReference type="OrthoDB" id="1888931at2759"/>
<dbReference type="NCBIfam" id="NF005559">
    <property type="entry name" value="PRK07231.1"/>
    <property type="match status" value="1"/>
</dbReference>
<dbReference type="InterPro" id="IPR036291">
    <property type="entry name" value="NAD(P)-bd_dom_sf"/>
</dbReference>
<dbReference type="PANTHER" id="PTHR43639">
    <property type="entry name" value="OXIDOREDUCTASE, SHORT-CHAIN DEHYDROGENASE/REDUCTASE FAMILY (AFU_ORTHOLOGUE AFUA_5G02870)"/>
    <property type="match status" value="1"/>
</dbReference>
<keyword evidence="1" id="KW-0521">NADP</keyword>
<dbReference type="PROSITE" id="PS00061">
    <property type="entry name" value="ADH_SHORT"/>
    <property type="match status" value="1"/>
</dbReference>
<evidence type="ECO:0000256" key="2">
    <source>
        <dbReference type="ARBA" id="ARBA00023002"/>
    </source>
</evidence>
<comment type="caution">
    <text evidence="3">The sequence shown here is derived from an EMBL/GenBank/DDBJ whole genome shotgun (WGS) entry which is preliminary data.</text>
</comment>